<reference evidence="2" key="1">
    <citation type="submission" date="2019-10" db="EMBL/GenBank/DDBJ databases">
        <title>Lacipirellula parvula gen. nov., sp. nov., representing a lineage of planctomycetes widespread in freshwater anoxic habitats, and description of the family Lacipirellulaceae.</title>
        <authorList>
            <person name="Dedysh S.N."/>
            <person name="Kulichevskaya I.S."/>
            <person name="Beletsky A.V."/>
            <person name="Rakitin A.L."/>
            <person name="Mardanov A.V."/>
            <person name="Ivanova A.A."/>
            <person name="Saltykova V.X."/>
            <person name="Rijpstra W.I.C."/>
            <person name="Sinninghe Damste J.S."/>
            <person name="Ravin N.V."/>
        </authorList>
    </citation>
    <scope>NUCLEOTIDE SEQUENCE [LARGE SCALE GENOMIC DNA]</scope>
    <source>
        <strain evidence="2">PX69</strain>
    </source>
</reference>
<dbReference type="AlphaFoldDB" id="A0A5K7X680"/>
<organism evidence="1 2">
    <name type="scientific">Lacipirellula parvula</name>
    <dbReference type="NCBI Taxonomy" id="2650471"/>
    <lineage>
        <taxon>Bacteria</taxon>
        <taxon>Pseudomonadati</taxon>
        <taxon>Planctomycetota</taxon>
        <taxon>Planctomycetia</taxon>
        <taxon>Pirellulales</taxon>
        <taxon>Lacipirellulaceae</taxon>
        <taxon>Lacipirellula</taxon>
    </lineage>
</organism>
<gene>
    <name evidence="1" type="ORF">PLANPX_1682</name>
</gene>
<sequence>MPTSYPLSSSGAAEFAFLGFLPKLHVDVGGTQPARRRAAVDDWD</sequence>
<dbReference type="Proteomes" id="UP000326837">
    <property type="component" value="Chromosome"/>
</dbReference>
<dbReference type="EMBL" id="AP021861">
    <property type="protein sequence ID" value="BBO32070.1"/>
    <property type="molecule type" value="Genomic_DNA"/>
</dbReference>
<name>A0A5K7X680_9BACT</name>
<accession>A0A5K7X680</accession>
<dbReference type="KEGG" id="lpav:PLANPX_1682"/>
<evidence type="ECO:0000313" key="1">
    <source>
        <dbReference type="EMBL" id="BBO32070.1"/>
    </source>
</evidence>
<keyword evidence="2" id="KW-1185">Reference proteome</keyword>
<evidence type="ECO:0000313" key="2">
    <source>
        <dbReference type="Proteomes" id="UP000326837"/>
    </source>
</evidence>
<protein>
    <submittedName>
        <fullName evidence="1">Uncharacterized protein</fullName>
    </submittedName>
</protein>
<proteinExistence type="predicted"/>